<feature type="domain" description="Peptide methionine sulphoxide reductase MsrA" evidence="6">
    <location>
        <begin position="6"/>
        <end position="157"/>
    </location>
</feature>
<comment type="catalytic activity">
    <reaction evidence="4 5">
        <text>[thioredoxin]-disulfide + L-methionine + H2O = L-methionine (S)-S-oxide + [thioredoxin]-dithiol</text>
        <dbReference type="Rhea" id="RHEA:19993"/>
        <dbReference type="Rhea" id="RHEA-COMP:10698"/>
        <dbReference type="Rhea" id="RHEA-COMP:10700"/>
        <dbReference type="ChEBI" id="CHEBI:15377"/>
        <dbReference type="ChEBI" id="CHEBI:29950"/>
        <dbReference type="ChEBI" id="CHEBI:50058"/>
        <dbReference type="ChEBI" id="CHEBI:57844"/>
        <dbReference type="ChEBI" id="CHEBI:58772"/>
        <dbReference type="EC" id="1.8.4.11"/>
    </reaction>
</comment>
<dbReference type="SUPFAM" id="SSF55068">
    <property type="entry name" value="Peptide methionine sulfoxide reductase"/>
    <property type="match status" value="1"/>
</dbReference>
<dbReference type="PATRIC" id="fig|1122152.4.peg.579"/>
<evidence type="ECO:0000256" key="3">
    <source>
        <dbReference type="ARBA" id="ARBA00047806"/>
    </source>
</evidence>
<organism evidence="7 8">
    <name type="scientific">Lactobacillus psittaci DSM 15354</name>
    <dbReference type="NCBI Taxonomy" id="1122152"/>
    <lineage>
        <taxon>Bacteria</taxon>
        <taxon>Bacillati</taxon>
        <taxon>Bacillota</taxon>
        <taxon>Bacilli</taxon>
        <taxon>Lactobacillales</taxon>
        <taxon>Lactobacillaceae</taxon>
        <taxon>Lactobacillus</taxon>
    </lineage>
</organism>
<dbReference type="STRING" id="1122152.GCA_000425905_00337"/>
<dbReference type="Pfam" id="PF01625">
    <property type="entry name" value="PMSR"/>
    <property type="match status" value="1"/>
</dbReference>
<keyword evidence="8" id="KW-1185">Reference proteome</keyword>
<evidence type="ECO:0000256" key="1">
    <source>
        <dbReference type="ARBA" id="ARBA00005591"/>
    </source>
</evidence>
<evidence type="ECO:0000313" key="8">
    <source>
        <dbReference type="Proteomes" id="UP000051931"/>
    </source>
</evidence>
<keyword evidence="2 5" id="KW-0560">Oxidoreductase</keyword>
<proteinExistence type="inferred from homology"/>
<dbReference type="NCBIfam" id="TIGR00401">
    <property type="entry name" value="msrA"/>
    <property type="match status" value="1"/>
</dbReference>
<dbReference type="OrthoDB" id="4174719at2"/>
<dbReference type="AlphaFoldDB" id="A0A0R1S577"/>
<gene>
    <name evidence="5" type="primary">msrA</name>
    <name evidence="7" type="ORF">FC23_GL000571</name>
</gene>
<comment type="caution">
    <text evidence="7">The sequence shown here is derived from an EMBL/GenBank/DDBJ whole genome shotgun (WGS) entry which is preliminary data.</text>
</comment>
<dbReference type="Gene3D" id="3.30.1060.10">
    <property type="entry name" value="Peptide methionine sulphoxide reductase MsrA"/>
    <property type="match status" value="1"/>
</dbReference>
<evidence type="ECO:0000256" key="5">
    <source>
        <dbReference type="HAMAP-Rule" id="MF_01401"/>
    </source>
</evidence>
<feature type="active site" evidence="5">
    <location>
        <position position="13"/>
    </location>
</feature>
<accession>A0A0R1S577</accession>
<comment type="similarity">
    <text evidence="1 5">Belongs to the MsrA Met sulfoxide reductase family.</text>
</comment>
<reference evidence="7 8" key="1">
    <citation type="journal article" date="2015" name="Genome Announc.">
        <title>Expanding the biotechnology potential of lactobacilli through comparative genomics of 213 strains and associated genera.</title>
        <authorList>
            <person name="Sun Z."/>
            <person name="Harris H.M."/>
            <person name="McCann A."/>
            <person name="Guo C."/>
            <person name="Argimon S."/>
            <person name="Zhang W."/>
            <person name="Yang X."/>
            <person name="Jeffery I.B."/>
            <person name="Cooney J.C."/>
            <person name="Kagawa T.F."/>
            <person name="Liu W."/>
            <person name="Song Y."/>
            <person name="Salvetti E."/>
            <person name="Wrobel A."/>
            <person name="Rasinkangas P."/>
            <person name="Parkhill J."/>
            <person name="Rea M.C."/>
            <person name="O'Sullivan O."/>
            <person name="Ritari J."/>
            <person name="Douillard F.P."/>
            <person name="Paul Ross R."/>
            <person name="Yang R."/>
            <person name="Briner A.E."/>
            <person name="Felis G.E."/>
            <person name="de Vos W.M."/>
            <person name="Barrangou R."/>
            <person name="Klaenhammer T.R."/>
            <person name="Caufield P.W."/>
            <person name="Cui Y."/>
            <person name="Zhang H."/>
            <person name="O'Toole P.W."/>
        </authorList>
    </citation>
    <scope>NUCLEOTIDE SEQUENCE [LARGE SCALE GENOMIC DNA]</scope>
    <source>
        <strain evidence="7 8">DSM 15354</strain>
    </source>
</reference>
<sequence length="176" mass="20346">MAEYKKAIFAGGCFWCMVAPFDTLPGVKSVISGYTGGHKENPTYEEVCSHTTGHLEAVEITYDPDKMSYEKLLSYYWQVVDPTDEMGQFQDRGETYRPVIYYNDETEKALAEKSKQELADSGKFDKPIVVAIEPAQKFWPAEDYHQYFYQKNPLRYMMEEAGGRASFIEKHWSKNN</sequence>
<dbReference type="PANTHER" id="PTHR43774:SF1">
    <property type="entry name" value="PEPTIDE METHIONINE SULFOXIDE REDUCTASE MSRA 2"/>
    <property type="match status" value="1"/>
</dbReference>
<dbReference type="InterPro" id="IPR036509">
    <property type="entry name" value="Met_Sox_Rdtase_MsrA_sf"/>
</dbReference>
<dbReference type="EC" id="1.8.4.11" evidence="5"/>
<evidence type="ECO:0000259" key="6">
    <source>
        <dbReference type="Pfam" id="PF01625"/>
    </source>
</evidence>
<comment type="catalytic activity">
    <reaction evidence="3 5">
        <text>L-methionyl-[protein] + [thioredoxin]-disulfide + H2O = L-methionyl-(S)-S-oxide-[protein] + [thioredoxin]-dithiol</text>
        <dbReference type="Rhea" id="RHEA:14217"/>
        <dbReference type="Rhea" id="RHEA-COMP:10698"/>
        <dbReference type="Rhea" id="RHEA-COMP:10700"/>
        <dbReference type="Rhea" id="RHEA-COMP:12313"/>
        <dbReference type="Rhea" id="RHEA-COMP:12315"/>
        <dbReference type="ChEBI" id="CHEBI:15377"/>
        <dbReference type="ChEBI" id="CHEBI:16044"/>
        <dbReference type="ChEBI" id="CHEBI:29950"/>
        <dbReference type="ChEBI" id="CHEBI:44120"/>
        <dbReference type="ChEBI" id="CHEBI:50058"/>
        <dbReference type="EC" id="1.8.4.11"/>
    </reaction>
</comment>
<dbReference type="GO" id="GO:0008113">
    <property type="term" value="F:peptide-methionine (S)-S-oxide reductase activity"/>
    <property type="evidence" value="ECO:0007669"/>
    <property type="project" value="UniProtKB-UniRule"/>
</dbReference>
<protein>
    <recommendedName>
        <fullName evidence="5">Peptide methionine sulfoxide reductase MsrA</fullName>
        <shortName evidence="5">Protein-methionine-S-oxide reductase</shortName>
        <ecNumber evidence="5">1.8.4.11</ecNumber>
    </recommendedName>
    <alternativeName>
        <fullName evidence="5">Peptide-methionine (S)-S-oxide reductase</fullName>
        <shortName evidence="5">Peptide Met(O) reductase</shortName>
    </alternativeName>
</protein>
<dbReference type="HAMAP" id="MF_01401">
    <property type="entry name" value="MsrA"/>
    <property type="match status" value="1"/>
</dbReference>
<dbReference type="Proteomes" id="UP000051931">
    <property type="component" value="Unassembled WGS sequence"/>
</dbReference>
<evidence type="ECO:0000313" key="7">
    <source>
        <dbReference type="EMBL" id="KRL63662.1"/>
    </source>
</evidence>
<name>A0A0R1S577_9LACO</name>
<evidence type="ECO:0000256" key="2">
    <source>
        <dbReference type="ARBA" id="ARBA00023002"/>
    </source>
</evidence>
<dbReference type="GO" id="GO:0033744">
    <property type="term" value="F:L-methionine:thioredoxin-disulfide S-oxidoreductase activity"/>
    <property type="evidence" value="ECO:0007669"/>
    <property type="project" value="RHEA"/>
</dbReference>
<dbReference type="RefSeq" id="WP_027825631.1">
    <property type="nucleotide sequence ID" value="NZ_AZFB01000002.1"/>
</dbReference>
<evidence type="ECO:0000256" key="4">
    <source>
        <dbReference type="ARBA" id="ARBA00048782"/>
    </source>
</evidence>
<dbReference type="EMBL" id="AZFB01000002">
    <property type="protein sequence ID" value="KRL63662.1"/>
    <property type="molecule type" value="Genomic_DNA"/>
</dbReference>
<dbReference type="PANTHER" id="PTHR43774">
    <property type="entry name" value="PEPTIDE METHIONINE SULFOXIDE REDUCTASE"/>
    <property type="match status" value="1"/>
</dbReference>
<dbReference type="InterPro" id="IPR002569">
    <property type="entry name" value="Met_Sox_Rdtase_MsrA_dom"/>
</dbReference>
<dbReference type="eggNOG" id="COG0225">
    <property type="taxonomic scope" value="Bacteria"/>
</dbReference>
<comment type="function">
    <text evidence="5">Has an important function as a repair enzyme for proteins that have been inactivated by oxidation. Catalyzes the reversible oxidation-reduction of methionine sulfoxide in proteins to methionine.</text>
</comment>